<evidence type="ECO:0000256" key="6">
    <source>
        <dbReference type="SAM" id="Phobius"/>
    </source>
</evidence>
<feature type="transmembrane region" description="Helical" evidence="6">
    <location>
        <begin position="232"/>
        <end position="253"/>
    </location>
</feature>
<gene>
    <name evidence="8" type="ORF">F6W96_23840</name>
</gene>
<keyword evidence="5 6" id="KW-0472">Membrane</keyword>
<keyword evidence="4 6" id="KW-1133">Transmembrane helix</keyword>
<evidence type="ECO:0000256" key="3">
    <source>
        <dbReference type="ARBA" id="ARBA00022692"/>
    </source>
</evidence>
<evidence type="ECO:0000256" key="5">
    <source>
        <dbReference type="ARBA" id="ARBA00023136"/>
    </source>
</evidence>
<evidence type="ECO:0000313" key="8">
    <source>
        <dbReference type="EMBL" id="QIS20895.1"/>
    </source>
</evidence>
<feature type="transmembrane region" description="Helical" evidence="6">
    <location>
        <begin position="265"/>
        <end position="284"/>
    </location>
</feature>
<keyword evidence="2" id="KW-1003">Cell membrane</keyword>
<dbReference type="Proteomes" id="UP000500953">
    <property type="component" value="Chromosome"/>
</dbReference>
<dbReference type="PANTHER" id="PTHR43124">
    <property type="entry name" value="PURINE EFFLUX PUMP PBUE"/>
    <property type="match status" value="1"/>
</dbReference>
<evidence type="ECO:0000256" key="4">
    <source>
        <dbReference type="ARBA" id="ARBA00022989"/>
    </source>
</evidence>
<organism evidence="8 9">
    <name type="scientific">Nocardia terpenica</name>
    <dbReference type="NCBI Taxonomy" id="455432"/>
    <lineage>
        <taxon>Bacteria</taxon>
        <taxon>Bacillati</taxon>
        <taxon>Actinomycetota</taxon>
        <taxon>Actinomycetes</taxon>
        <taxon>Mycobacteriales</taxon>
        <taxon>Nocardiaceae</taxon>
        <taxon>Nocardia</taxon>
    </lineage>
</organism>
<evidence type="ECO:0000259" key="7">
    <source>
        <dbReference type="PROSITE" id="PS50850"/>
    </source>
</evidence>
<keyword evidence="3 6" id="KW-0812">Transmembrane</keyword>
<dbReference type="PANTHER" id="PTHR43124:SF10">
    <property type="entry name" value="PURINE EFFLUX PUMP PBUE"/>
    <property type="match status" value="1"/>
</dbReference>
<dbReference type="InterPro" id="IPR011701">
    <property type="entry name" value="MFS"/>
</dbReference>
<feature type="transmembrane region" description="Helical" evidence="6">
    <location>
        <begin position="127"/>
        <end position="151"/>
    </location>
</feature>
<sequence length="391" mass="39375">MFKRLIPLALATFAVGVDGFVIAGLLPAIAKDLGTTTPAAGQLVTVFAVTFAIASPVLGAATSGLNRRTALILALSIFVVGNAATALGTSYAAVMAARIVTAAGAGIITSAASSTAAAVAPPERRGAALAFVMGGLTTATALGLPLGTLIGGTDWHLTLWAVAALGLIACLGIAFGLPKVSLPTATLGQRLAPLRQPWVLGVLSVTVLALAGTYFLYVYIGAAFHDVTHGSVPTMTAVLFAWGVGTLIGTLLAGRLTDRYVPERVLLISLTATVIVLAVAPWATANLATTIVWAAIWGICVGIPLVPQQHRLVAHAPAASPILLALNSAAVYAGVAIGGGLGGLAQTWIAPTRLGLPAAALTAVALILALITIRRPAAKTTPTQEPIAARV</sequence>
<feature type="domain" description="Major facilitator superfamily (MFS) profile" evidence="7">
    <location>
        <begin position="4"/>
        <end position="377"/>
    </location>
</feature>
<feature type="transmembrane region" description="Helical" evidence="6">
    <location>
        <begin position="198"/>
        <end position="220"/>
    </location>
</feature>
<feature type="transmembrane region" description="Helical" evidence="6">
    <location>
        <begin position="99"/>
        <end position="120"/>
    </location>
</feature>
<dbReference type="RefSeq" id="WP_167488205.1">
    <property type="nucleotide sequence ID" value="NZ_CP046173.1"/>
</dbReference>
<dbReference type="PROSITE" id="PS50850">
    <property type="entry name" value="MFS"/>
    <property type="match status" value="1"/>
</dbReference>
<protein>
    <submittedName>
        <fullName evidence="8">MFS transporter</fullName>
    </submittedName>
</protein>
<feature type="transmembrane region" description="Helical" evidence="6">
    <location>
        <begin position="290"/>
        <end position="306"/>
    </location>
</feature>
<dbReference type="Pfam" id="PF07690">
    <property type="entry name" value="MFS_1"/>
    <property type="match status" value="1"/>
</dbReference>
<feature type="transmembrane region" description="Helical" evidence="6">
    <location>
        <begin position="39"/>
        <end position="58"/>
    </location>
</feature>
<dbReference type="EMBL" id="CP046173">
    <property type="protein sequence ID" value="QIS20895.1"/>
    <property type="molecule type" value="Genomic_DNA"/>
</dbReference>
<accession>A0A6G9Z5L8</accession>
<name>A0A6G9Z5L8_9NOCA</name>
<proteinExistence type="predicted"/>
<feature type="transmembrane region" description="Helical" evidence="6">
    <location>
        <begin position="70"/>
        <end position="93"/>
    </location>
</feature>
<evidence type="ECO:0000256" key="2">
    <source>
        <dbReference type="ARBA" id="ARBA00022475"/>
    </source>
</evidence>
<dbReference type="Gene3D" id="1.20.1250.20">
    <property type="entry name" value="MFS general substrate transporter like domains"/>
    <property type="match status" value="2"/>
</dbReference>
<dbReference type="CDD" id="cd17324">
    <property type="entry name" value="MFS_NepI_like"/>
    <property type="match status" value="1"/>
</dbReference>
<dbReference type="GO" id="GO:0005886">
    <property type="term" value="C:plasma membrane"/>
    <property type="evidence" value="ECO:0007669"/>
    <property type="project" value="UniProtKB-SubCell"/>
</dbReference>
<dbReference type="GO" id="GO:0022857">
    <property type="term" value="F:transmembrane transporter activity"/>
    <property type="evidence" value="ECO:0007669"/>
    <property type="project" value="InterPro"/>
</dbReference>
<feature type="transmembrane region" description="Helical" evidence="6">
    <location>
        <begin position="318"/>
        <end position="342"/>
    </location>
</feature>
<dbReference type="InterPro" id="IPR050189">
    <property type="entry name" value="MFS_Efflux_Transporters"/>
</dbReference>
<feature type="transmembrane region" description="Helical" evidence="6">
    <location>
        <begin position="157"/>
        <end position="177"/>
    </location>
</feature>
<dbReference type="InterPro" id="IPR020846">
    <property type="entry name" value="MFS_dom"/>
</dbReference>
<evidence type="ECO:0000313" key="9">
    <source>
        <dbReference type="Proteomes" id="UP000500953"/>
    </source>
</evidence>
<dbReference type="AlphaFoldDB" id="A0A6G9Z5L8"/>
<feature type="transmembrane region" description="Helical" evidence="6">
    <location>
        <begin position="354"/>
        <end position="373"/>
    </location>
</feature>
<dbReference type="SUPFAM" id="SSF103473">
    <property type="entry name" value="MFS general substrate transporter"/>
    <property type="match status" value="1"/>
</dbReference>
<evidence type="ECO:0000256" key="1">
    <source>
        <dbReference type="ARBA" id="ARBA00004651"/>
    </source>
</evidence>
<comment type="subcellular location">
    <subcellularLocation>
        <location evidence="1">Cell membrane</location>
        <topology evidence="1">Multi-pass membrane protein</topology>
    </subcellularLocation>
</comment>
<dbReference type="InterPro" id="IPR036259">
    <property type="entry name" value="MFS_trans_sf"/>
</dbReference>
<reference evidence="8 9" key="1">
    <citation type="journal article" date="2019" name="ACS Chem. Biol.">
        <title>Identification and Mobilization of a Cryptic Antibiotic Biosynthesis Gene Locus from a Human-Pathogenic Nocardia Isolate.</title>
        <authorList>
            <person name="Herisse M."/>
            <person name="Ishida K."/>
            <person name="Porter J.L."/>
            <person name="Howden B."/>
            <person name="Hertweck C."/>
            <person name="Stinear T.P."/>
            <person name="Pidot S.J."/>
        </authorList>
    </citation>
    <scope>NUCLEOTIDE SEQUENCE [LARGE SCALE GENOMIC DNA]</scope>
    <source>
        <strain evidence="8 9">AUSMDU00012715</strain>
    </source>
</reference>